<dbReference type="AlphaFoldDB" id="A0A0F9E5T2"/>
<gene>
    <name evidence="1" type="ORF">LCGC14_2465730</name>
</gene>
<accession>A0A0F9E5T2</accession>
<protein>
    <submittedName>
        <fullName evidence="1">Uncharacterized protein</fullName>
    </submittedName>
</protein>
<evidence type="ECO:0000313" key="1">
    <source>
        <dbReference type="EMBL" id="KKL19413.1"/>
    </source>
</evidence>
<sequence length="357" mass="37066">MVRSTITVAVVPNWGEDLTDVAFEAVDDGNGDEFVINKPTLMLVLNSSGGAALTVTVGDGDALIGAVAGKADTVNSVAVVAGDLVCMIHTPTGTPTMFETAWCMKFTATTRGESIVLGCNESGTTGRVSTTTTEDGQVCAGGNRPGAGIFTDEVIPTDGAFTAFYVDLETAPDPGLADGYVFTIQVNGFDSAAEVTITGDDLTGNWTGTVDLVPGDIVSLKTAPTGTPAGLPHPRWGLVWLPDTIGESIVLGCTADLAHATNTEYTAPNGWTYGLWSNTISIAKAQPFFAGTIKRYYAKLQTAPGAGKNRAFTIRKFTDAATSSDAANTLTISDGDTEGDDVVNEESVAEYNLLHMG</sequence>
<dbReference type="EMBL" id="LAZR01038497">
    <property type="protein sequence ID" value="KKL19413.1"/>
    <property type="molecule type" value="Genomic_DNA"/>
</dbReference>
<organism evidence="1">
    <name type="scientific">marine sediment metagenome</name>
    <dbReference type="NCBI Taxonomy" id="412755"/>
    <lineage>
        <taxon>unclassified sequences</taxon>
        <taxon>metagenomes</taxon>
        <taxon>ecological metagenomes</taxon>
    </lineage>
</organism>
<proteinExistence type="predicted"/>
<feature type="non-terminal residue" evidence="1">
    <location>
        <position position="357"/>
    </location>
</feature>
<comment type="caution">
    <text evidence="1">The sequence shown here is derived from an EMBL/GenBank/DDBJ whole genome shotgun (WGS) entry which is preliminary data.</text>
</comment>
<name>A0A0F9E5T2_9ZZZZ</name>
<reference evidence="1" key="1">
    <citation type="journal article" date="2015" name="Nature">
        <title>Complex archaea that bridge the gap between prokaryotes and eukaryotes.</title>
        <authorList>
            <person name="Spang A."/>
            <person name="Saw J.H."/>
            <person name="Jorgensen S.L."/>
            <person name="Zaremba-Niedzwiedzka K."/>
            <person name="Martijn J."/>
            <person name="Lind A.E."/>
            <person name="van Eijk R."/>
            <person name="Schleper C."/>
            <person name="Guy L."/>
            <person name="Ettema T.J."/>
        </authorList>
    </citation>
    <scope>NUCLEOTIDE SEQUENCE</scope>
</reference>